<evidence type="ECO:0000313" key="7">
    <source>
        <dbReference type="EMBL" id="GLH99959.1"/>
    </source>
</evidence>
<feature type="domain" description="Glutamine amidotransferase" evidence="5">
    <location>
        <begin position="436"/>
        <end position="618"/>
    </location>
</feature>
<keyword evidence="8" id="KW-1185">Reference proteome</keyword>
<evidence type="ECO:0000259" key="6">
    <source>
        <dbReference type="Pfam" id="PF00425"/>
    </source>
</evidence>
<dbReference type="InterPro" id="IPR029062">
    <property type="entry name" value="Class_I_gatase-like"/>
</dbReference>
<dbReference type="Proteomes" id="UP001144280">
    <property type="component" value="Unassembled WGS sequence"/>
</dbReference>
<dbReference type="Pfam" id="PF00425">
    <property type="entry name" value="Chorismate_bind"/>
    <property type="match status" value="1"/>
</dbReference>
<dbReference type="EMBL" id="BSDI01000029">
    <property type="protein sequence ID" value="GLH99959.1"/>
    <property type="molecule type" value="Genomic_DNA"/>
</dbReference>
<protein>
    <recommendedName>
        <fullName evidence="1">anthranilate synthase</fullName>
        <ecNumber evidence="1">4.1.3.27</ecNumber>
    </recommendedName>
</protein>
<organism evidence="7 8">
    <name type="scientific">Phytohabitans aurantiacus</name>
    <dbReference type="NCBI Taxonomy" id="3016789"/>
    <lineage>
        <taxon>Bacteria</taxon>
        <taxon>Bacillati</taxon>
        <taxon>Actinomycetota</taxon>
        <taxon>Actinomycetes</taxon>
        <taxon>Micromonosporales</taxon>
        <taxon>Micromonosporaceae</taxon>
    </lineage>
</organism>
<evidence type="ECO:0000259" key="5">
    <source>
        <dbReference type="Pfam" id="PF00117"/>
    </source>
</evidence>
<dbReference type="InterPro" id="IPR017926">
    <property type="entry name" value="GATASE"/>
</dbReference>
<dbReference type="PANTHER" id="PTHR11236">
    <property type="entry name" value="AMINOBENZOATE/ANTHRANILATE SYNTHASE"/>
    <property type="match status" value="1"/>
</dbReference>
<dbReference type="InterPro" id="IPR019999">
    <property type="entry name" value="Anth_synth_I-like"/>
</dbReference>
<dbReference type="Gene3D" id="3.40.50.880">
    <property type="match status" value="1"/>
</dbReference>
<sequence length="631" mass="67992">MIDVAQDRPFALIHRPGNAGPPRVTVLTGRAETVPGLADLSLPDAAGGAAPELVALLPYRLIAERGFASRDDGEPIRVLRVEHHAEVPLAEALDRLPDEPVSWREQGFDIDDDEYATIAKRIIDDEIGAGAGSNFVIKRSFRAQLDGAPPRAALALFRRLLRSEPGAYWTFVVHLGDRTFVGATPERHASLDGGTVVMNPISGTFRYPPAGPTLPDVLDFLGDEKETDELYMVVDEELKMMARLCPRGGRVVGPYLKEMARLAHTEYLIEGRTELDVRDVLRETMFAPTVTGSPLENACRVIAHHEPTGRGYYAGAIALIGRDGQGGRWMDSAILIRTADIDRDGGVRIGAGSTLVRHSDPASEAAETWAKVSGLLKAASADAAAAPAEPAAPGLACHAEVRGLLERRNATMARYWFTDPDRRADHRTDLAGVQTLVVDAEDTFTAMLAGQLDSLGLAVRIEPWHRVAGAEPDPARLVVLGPGPGDPRDREDPRVRAMARLAERLVHGDRPFLAVCLGHQVVAGALGLELVRRPTPNQGVQRTIDLFGELAQVGFYNTFAARAGGAVVTTAGARGPVRASRDPRTGEVHALRGRGFVSLQFHPESLLSRTGPDILAGFSKWALNSTDGANW</sequence>
<comment type="caution">
    <text evidence="7">The sequence shown here is derived from an EMBL/GenBank/DDBJ whole genome shotgun (WGS) entry which is preliminary data.</text>
</comment>
<accession>A0ABQ5R1Y3</accession>
<dbReference type="InterPro" id="IPR015890">
    <property type="entry name" value="Chorismate_C"/>
</dbReference>
<dbReference type="InterPro" id="IPR006221">
    <property type="entry name" value="TrpG/PapA_dom"/>
</dbReference>
<dbReference type="Pfam" id="PF00117">
    <property type="entry name" value="GATase"/>
    <property type="match status" value="1"/>
</dbReference>
<evidence type="ECO:0000256" key="3">
    <source>
        <dbReference type="ARBA" id="ARBA00023239"/>
    </source>
</evidence>
<dbReference type="InterPro" id="IPR005801">
    <property type="entry name" value="ADC_synthase"/>
</dbReference>
<dbReference type="PRINTS" id="PR00096">
    <property type="entry name" value="GATASE"/>
</dbReference>
<dbReference type="CDD" id="cd01743">
    <property type="entry name" value="GATase1_Anthranilate_Synthase"/>
    <property type="match status" value="1"/>
</dbReference>
<dbReference type="Gene3D" id="3.60.120.10">
    <property type="entry name" value="Anthranilate synthase"/>
    <property type="match status" value="1"/>
</dbReference>
<comment type="catalytic activity">
    <reaction evidence="4">
        <text>chorismate + L-glutamine = anthranilate + pyruvate + L-glutamate + H(+)</text>
        <dbReference type="Rhea" id="RHEA:21732"/>
        <dbReference type="ChEBI" id="CHEBI:15361"/>
        <dbReference type="ChEBI" id="CHEBI:15378"/>
        <dbReference type="ChEBI" id="CHEBI:16567"/>
        <dbReference type="ChEBI" id="CHEBI:29748"/>
        <dbReference type="ChEBI" id="CHEBI:29985"/>
        <dbReference type="ChEBI" id="CHEBI:58359"/>
        <dbReference type="EC" id="4.1.3.27"/>
    </reaction>
</comment>
<evidence type="ECO:0000256" key="2">
    <source>
        <dbReference type="ARBA" id="ARBA00022962"/>
    </source>
</evidence>
<dbReference type="SUPFAM" id="SSF52317">
    <property type="entry name" value="Class I glutamine amidotransferase-like"/>
    <property type="match status" value="1"/>
</dbReference>
<proteinExistence type="predicted"/>
<evidence type="ECO:0000313" key="8">
    <source>
        <dbReference type="Proteomes" id="UP001144280"/>
    </source>
</evidence>
<keyword evidence="3" id="KW-0456">Lyase</keyword>
<keyword evidence="2" id="KW-0315">Glutamine amidotransferase</keyword>
<dbReference type="PANTHER" id="PTHR11236:SF49">
    <property type="entry name" value="ANTHRANILATE SYNTHASE COMPONENT 1"/>
    <property type="match status" value="1"/>
</dbReference>
<evidence type="ECO:0000256" key="1">
    <source>
        <dbReference type="ARBA" id="ARBA00012266"/>
    </source>
</evidence>
<evidence type="ECO:0000256" key="4">
    <source>
        <dbReference type="ARBA" id="ARBA00047683"/>
    </source>
</evidence>
<gene>
    <name evidence="7" type="primary">phzE1</name>
    <name evidence="7" type="ORF">Pa4123_52350</name>
</gene>
<name>A0ABQ5R1Y3_9ACTN</name>
<dbReference type="SUPFAM" id="SSF56322">
    <property type="entry name" value="ADC synthase"/>
    <property type="match status" value="1"/>
</dbReference>
<reference evidence="7" key="1">
    <citation type="submission" date="2022-12" db="EMBL/GenBank/DDBJ databases">
        <title>New Phytohabitans aurantiacus sp. RD004123 nov., an actinomycete isolated from soil.</title>
        <authorList>
            <person name="Triningsih D.W."/>
            <person name="Harunari E."/>
            <person name="Igarashi Y."/>
        </authorList>
    </citation>
    <scope>NUCLEOTIDE SEQUENCE</scope>
    <source>
        <strain evidence="7">RD004123</strain>
    </source>
</reference>
<feature type="domain" description="Chorismate-utilising enzyme C-terminal" evidence="6">
    <location>
        <begin position="113"/>
        <end position="371"/>
    </location>
</feature>
<dbReference type="EC" id="4.1.3.27" evidence="1"/>
<dbReference type="PRINTS" id="PR00097">
    <property type="entry name" value="ANTSNTHASEII"/>
</dbReference>
<dbReference type="RefSeq" id="WP_281899965.1">
    <property type="nucleotide sequence ID" value="NZ_BSDI01000029.1"/>
</dbReference>
<dbReference type="PROSITE" id="PS51273">
    <property type="entry name" value="GATASE_TYPE_1"/>
    <property type="match status" value="1"/>
</dbReference>